<evidence type="ECO:0000313" key="4">
    <source>
        <dbReference type="Proteomes" id="UP000215002"/>
    </source>
</evidence>
<evidence type="ECO:0000256" key="2">
    <source>
        <dbReference type="SAM" id="SignalP"/>
    </source>
</evidence>
<sequence length="193" mass="21125">MKKFVFNLLAVSLVIAFNSSPSKAQVSVGVHVGIWTPPPAYASVNYYYLPDVESYYYVPTHQYVYLNGGNWVFRASLPSRYSDYDINSGYKVAINRPRPYRYFYHDRDAYRGHRGERGGTIFRDHYRSGGGNYNHYGNRPHGNLRGYGNNGRHTGQMYRGGHGGGGHGGGGRPGGGEHGGGRGGGGHGGGHGH</sequence>
<protein>
    <submittedName>
        <fullName evidence="3">Uncharacterized protein</fullName>
    </submittedName>
</protein>
<dbReference type="KEGG" id="muc:MuYL_2413"/>
<gene>
    <name evidence="3" type="ORF">MuYL_2413</name>
</gene>
<feature type="chain" id="PRO_5012397853" evidence="2">
    <location>
        <begin position="25"/>
        <end position="193"/>
    </location>
</feature>
<feature type="signal peptide" evidence="2">
    <location>
        <begin position="1"/>
        <end position="24"/>
    </location>
</feature>
<keyword evidence="2" id="KW-0732">Signal</keyword>
<dbReference type="Proteomes" id="UP000215002">
    <property type="component" value="Chromosome"/>
</dbReference>
<name>A0A223NWY6_9SPHI</name>
<evidence type="ECO:0000256" key="1">
    <source>
        <dbReference type="SAM" id="MobiDB-lite"/>
    </source>
</evidence>
<evidence type="ECO:0000313" key="3">
    <source>
        <dbReference type="EMBL" id="ASU34300.1"/>
    </source>
</evidence>
<organism evidence="3 4">
    <name type="scientific">Mucilaginibacter xinganensis</name>
    <dbReference type="NCBI Taxonomy" id="1234841"/>
    <lineage>
        <taxon>Bacteria</taxon>
        <taxon>Pseudomonadati</taxon>
        <taxon>Bacteroidota</taxon>
        <taxon>Sphingobacteriia</taxon>
        <taxon>Sphingobacteriales</taxon>
        <taxon>Sphingobacteriaceae</taxon>
        <taxon>Mucilaginibacter</taxon>
    </lineage>
</organism>
<keyword evidence="4" id="KW-1185">Reference proteome</keyword>
<reference evidence="3 4" key="1">
    <citation type="submission" date="2017-08" db="EMBL/GenBank/DDBJ databases">
        <title>Complete genome sequence of Mucilaginibacter sp. strain BJC16-A31.</title>
        <authorList>
            <consortium name="Henan University of Science and Technology"/>
            <person name="You X."/>
        </authorList>
    </citation>
    <scope>NUCLEOTIDE SEQUENCE [LARGE SCALE GENOMIC DNA]</scope>
    <source>
        <strain evidence="3 4">BJC16-A31</strain>
    </source>
</reference>
<feature type="region of interest" description="Disordered" evidence="1">
    <location>
        <begin position="137"/>
        <end position="193"/>
    </location>
</feature>
<dbReference type="RefSeq" id="WP_170309746.1">
    <property type="nucleotide sequence ID" value="NZ_CP022743.1"/>
</dbReference>
<dbReference type="AlphaFoldDB" id="A0A223NWY6"/>
<feature type="compositionally biased region" description="Gly residues" evidence="1">
    <location>
        <begin position="158"/>
        <end position="193"/>
    </location>
</feature>
<dbReference type="EMBL" id="CP022743">
    <property type="protein sequence ID" value="ASU34300.1"/>
    <property type="molecule type" value="Genomic_DNA"/>
</dbReference>
<proteinExistence type="predicted"/>
<accession>A0A223NWY6</accession>